<dbReference type="Proteomes" id="UP000540989">
    <property type="component" value="Unassembled WGS sequence"/>
</dbReference>
<dbReference type="AlphaFoldDB" id="A0A7W7ZC76"/>
<sequence>MSEIETGAVGTSRERKSYWSQLLNEKPDRHIELLLALVIAGFSGTQLFTSWKNNNSTTTQTNQLIEAAKISARAAERNAQAATDFSASAQSINKGIDEAVARLDRQALATKETALATQGEVRATVYGSDAARDSLHIAERAYVYSVFDPNGLFPCTDSPKGQNQSCARVVYKNFGQTPAADIVVSGVIQTGKQSIRVSNLSACKGSKISGALGKDASDECFIHAPPESREIAAMLSTASMPGSGYVVQGNIHYSDIFGAAHDVAFCNTYPFARTLTAGPSQCKPEIQK</sequence>
<dbReference type="EMBL" id="JACHIP010000002">
    <property type="protein sequence ID" value="MBB5056924.1"/>
    <property type="molecule type" value="Genomic_DNA"/>
</dbReference>
<evidence type="ECO:0000313" key="2">
    <source>
        <dbReference type="Proteomes" id="UP000540989"/>
    </source>
</evidence>
<accession>A0A7W7ZC76</accession>
<evidence type="ECO:0000313" key="1">
    <source>
        <dbReference type="EMBL" id="MBB5056924.1"/>
    </source>
</evidence>
<reference evidence="1 2" key="1">
    <citation type="submission" date="2020-08" db="EMBL/GenBank/DDBJ databases">
        <title>Genomic Encyclopedia of Type Strains, Phase IV (KMG-V): Genome sequencing to study the core and pangenomes of soil and plant-associated prokaryotes.</title>
        <authorList>
            <person name="Whitman W."/>
        </authorList>
    </citation>
    <scope>NUCLEOTIDE SEQUENCE [LARGE SCALE GENOMIC DNA]</scope>
    <source>
        <strain evidence="1 2">M8UP14</strain>
    </source>
</reference>
<comment type="caution">
    <text evidence="1">The sequence shown here is derived from an EMBL/GenBank/DDBJ whole genome shotgun (WGS) entry which is preliminary data.</text>
</comment>
<gene>
    <name evidence="1" type="ORF">HDF16_001609</name>
</gene>
<protein>
    <submittedName>
        <fullName evidence="1">Uncharacterized protein</fullName>
    </submittedName>
</protein>
<dbReference type="RefSeq" id="WP_184215277.1">
    <property type="nucleotide sequence ID" value="NZ_JACHIP010000002.1"/>
</dbReference>
<name>A0A7W7ZC76_9BACT</name>
<keyword evidence="2" id="KW-1185">Reference proteome</keyword>
<organism evidence="1 2">
    <name type="scientific">Granulicella aggregans</name>
    <dbReference type="NCBI Taxonomy" id="474949"/>
    <lineage>
        <taxon>Bacteria</taxon>
        <taxon>Pseudomonadati</taxon>
        <taxon>Acidobacteriota</taxon>
        <taxon>Terriglobia</taxon>
        <taxon>Terriglobales</taxon>
        <taxon>Acidobacteriaceae</taxon>
        <taxon>Granulicella</taxon>
    </lineage>
</organism>
<proteinExistence type="predicted"/>